<dbReference type="PATRIC" id="fig|1217705.3.peg.2846"/>
<dbReference type="GeneID" id="92833889"/>
<evidence type="ECO:0000256" key="4">
    <source>
        <dbReference type="ARBA" id="ARBA00034247"/>
    </source>
</evidence>
<dbReference type="InterPro" id="IPR012292">
    <property type="entry name" value="Globin/Proto"/>
</dbReference>
<dbReference type="PANTHER" id="PTHR45138">
    <property type="entry name" value="REGULATORY COMPONENTS OF SENSORY TRANSDUCTION SYSTEM"/>
    <property type="match status" value="1"/>
</dbReference>
<sequence length="354" mass="40781">MKPTDQTLMKQMHISIEEIEYRRSLLSLSHQELQQLVDLGEQIDLEYLLDQVVITFYQQQTSISEIASLIGDIDTLSRLQHAQRQYLVELFSGNYDANYVNNRLRIGLVHKRIGVEPKLYLSAVYHLKTMLISMIQQQLGDTENFHQIRSTLEKLFMFDISLVVETYVWSLVSELKASKEKIEQYASVLEDRAQQMEALSQTDPLTGLLNVRHLNRILNSTIYAAERSLEPVTVVFIDINDFKMINDNFGHSKGDQILKVVADAIRFVARLDDHCFRCGGDEFCIVFPRCTEAQALESFVPRLLQYVYQIEPSITLSIGVKQTDHVDGYLDASTLIHEADAKMYLVKKQQKIKK</sequence>
<dbReference type="CDD" id="cd01949">
    <property type="entry name" value="GGDEF"/>
    <property type="match status" value="1"/>
</dbReference>
<dbReference type="RefSeq" id="WP_004659308.1">
    <property type="nucleotide sequence ID" value="NZ_BMDV01000005.1"/>
</dbReference>
<organism evidence="7 9">
    <name type="scientific">Acinetobacter modestus</name>
    <dbReference type="NCBI Taxonomy" id="1776740"/>
    <lineage>
        <taxon>Bacteria</taxon>
        <taxon>Pseudomonadati</taxon>
        <taxon>Pseudomonadota</taxon>
        <taxon>Gammaproteobacteria</taxon>
        <taxon>Moraxellales</taxon>
        <taxon>Moraxellaceae</taxon>
        <taxon>Acinetobacter</taxon>
    </lineage>
</organism>
<comment type="caution">
    <text evidence="7">The sequence shown here is derived from an EMBL/GenBank/DDBJ whole genome shotgun (WGS) entry which is preliminary data.</text>
</comment>
<gene>
    <name evidence="7" type="ORF">F900_02935</name>
    <name evidence="6" type="ORF">F992_00456</name>
</gene>
<dbReference type="SUPFAM" id="SSF46458">
    <property type="entry name" value="Globin-like"/>
    <property type="match status" value="1"/>
</dbReference>
<protein>
    <recommendedName>
        <fullName evidence="2">Diguanylate cyclase DosC</fullName>
        <ecNumber evidence="1">2.7.7.65</ecNumber>
    </recommendedName>
    <alternativeName>
        <fullName evidence="3">Direct oxygen-sensing cyclase</fullName>
    </alternativeName>
</protein>
<evidence type="ECO:0000256" key="2">
    <source>
        <dbReference type="ARBA" id="ARBA00015125"/>
    </source>
</evidence>
<dbReference type="NCBIfam" id="TIGR00254">
    <property type="entry name" value="GGDEF"/>
    <property type="match status" value="1"/>
</dbReference>
<accession>N9LRC0</accession>
<dbReference type="EMBL" id="APRP01000031">
    <property type="protein sequence ID" value="ENW98847.1"/>
    <property type="molecule type" value="Genomic_DNA"/>
</dbReference>
<reference evidence="8" key="2">
    <citation type="submission" date="2013-02" db="EMBL/GenBank/DDBJ databases">
        <title>The Genome Sequence of Acinetobacter sp. NIPH 236.</title>
        <authorList>
            <consortium name="The Broad Institute Genome Sequencing Platform"/>
            <consortium name="The Broad Institute Genome Sequencing Center for Infectious Disease"/>
            <person name="Cerqueira G."/>
            <person name="Feldgarden M."/>
            <person name="Courvalin P."/>
            <person name="Perichon B."/>
            <person name="Grillot-Courvalin C."/>
            <person name="Clermont D."/>
            <person name="Rocha E."/>
            <person name="Yoon E.-J."/>
            <person name="Nemec A."/>
            <person name="Walker B."/>
            <person name="Young S.K."/>
            <person name="Zeng Q."/>
            <person name="Gargeya S."/>
            <person name="Fitzgerald M."/>
            <person name="Haas B."/>
            <person name="Abouelleil A."/>
            <person name="Alvarado L."/>
            <person name="Arachchi H.M."/>
            <person name="Berlin A.M."/>
            <person name="Chapman S.B."/>
            <person name="Dewar J."/>
            <person name="Goldberg J."/>
            <person name="Griggs A."/>
            <person name="Gujja S."/>
            <person name="Hansen M."/>
            <person name="Howarth C."/>
            <person name="Imamovic A."/>
            <person name="Larimer J."/>
            <person name="McCowan C."/>
            <person name="Murphy C."/>
            <person name="Neiman D."/>
            <person name="Pearson M."/>
            <person name="Priest M."/>
            <person name="Roberts A."/>
            <person name="Saif S."/>
            <person name="Shea T."/>
            <person name="Sisk P."/>
            <person name="Sykes S."/>
            <person name="Wortman J."/>
            <person name="Nusbaum C."/>
            <person name="Birren B."/>
        </authorList>
    </citation>
    <scope>NUCLEOTIDE SEQUENCE [LARGE SCALE GENOMIC DNA]</scope>
    <source>
        <strain evidence="8">NIPH 236</strain>
    </source>
</reference>
<dbReference type="Gene3D" id="1.10.490.10">
    <property type="entry name" value="Globins"/>
    <property type="match status" value="1"/>
</dbReference>
<evidence type="ECO:0000256" key="3">
    <source>
        <dbReference type="ARBA" id="ARBA00029839"/>
    </source>
</evidence>
<proteinExistence type="predicted"/>
<dbReference type="eggNOG" id="COG2199">
    <property type="taxonomic scope" value="Bacteria"/>
</dbReference>
<evidence type="ECO:0000313" key="9">
    <source>
        <dbReference type="Proteomes" id="UP000013248"/>
    </source>
</evidence>
<evidence type="ECO:0000256" key="1">
    <source>
        <dbReference type="ARBA" id="ARBA00012528"/>
    </source>
</evidence>
<dbReference type="SMART" id="SM00267">
    <property type="entry name" value="GGDEF"/>
    <property type="match status" value="1"/>
</dbReference>
<dbReference type="GO" id="GO:0019825">
    <property type="term" value="F:oxygen binding"/>
    <property type="evidence" value="ECO:0007669"/>
    <property type="project" value="InterPro"/>
</dbReference>
<keyword evidence="8" id="KW-1185">Reference proteome</keyword>
<reference evidence="6 8" key="3">
    <citation type="journal article" date="2016" name="Int. J. Syst. Evol. Microbiol.">
        <title>Taxonomy of haemolytic and/or proteolytic strains of the genus Acinetobacter with the proposal of Acinetobacter courvalinii sp. nov. (genomic species 14 sensu Bouvet &amp; Jeanjean), Acinetobacter dispersus sp. nov. (genomic species 17), Acinetobacter modestus sp. nov., Acinetobacter proteolyticus sp. nov. and Acinetobacter vivianii sp. nov.</title>
        <authorList>
            <person name="Nemec A."/>
            <person name="Radolfova-Krizova L."/>
            <person name="Maixnerova M."/>
            <person name="Vrestiakova E."/>
            <person name="Jezek P."/>
            <person name="Sedo O."/>
        </authorList>
    </citation>
    <scope>NUCLEOTIDE SEQUENCE [LARGE SCALE GENOMIC DNA]</scope>
    <source>
        <strain evidence="6 8">NIPH 236</strain>
    </source>
</reference>
<dbReference type="STRING" id="1217705.F900_02935"/>
<dbReference type="Proteomes" id="UP000013190">
    <property type="component" value="Unassembled WGS sequence"/>
</dbReference>
<dbReference type="HOGENOM" id="CLU_778161_0_0_6"/>
<comment type="catalytic activity">
    <reaction evidence="4">
        <text>2 GTP = 3',3'-c-di-GMP + 2 diphosphate</text>
        <dbReference type="Rhea" id="RHEA:24898"/>
        <dbReference type="ChEBI" id="CHEBI:33019"/>
        <dbReference type="ChEBI" id="CHEBI:37565"/>
        <dbReference type="ChEBI" id="CHEBI:58805"/>
        <dbReference type="EC" id="2.7.7.65"/>
    </reaction>
</comment>
<dbReference type="Gene3D" id="3.30.70.270">
    <property type="match status" value="1"/>
</dbReference>
<dbReference type="InterPro" id="IPR009050">
    <property type="entry name" value="Globin-like_sf"/>
</dbReference>
<evidence type="ECO:0000259" key="5">
    <source>
        <dbReference type="PROSITE" id="PS50887"/>
    </source>
</evidence>
<dbReference type="GO" id="GO:0020037">
    <property type="term" value="F:heme binding"/>
    <property type="evidence" value="ECO:0007669"/>
    <property type="project" value="InterPro"/>
</dbReference>
<reference evidence="7 9" key="1">
    <citation type="submission" date="2013-02" db="EMBL/GenBank/DDBJ databases">
        <title>The Genome Sequence of Acinetobacter sp. ANC 3862.</title>
        <authorList>
            <consortium name="The Broad Institute Genome Sequencing Platform"/>
            <consortium name="The Broad Institute Genome Sequencing Center for Infectious Disease"/>
            <person name="Cerqueira G."/>
            <person name="Feldgarden M."/>
            <person name="Courvalin P."/>
            <person name="Perichon B."/>
            <person name="Grillot-Courvalin C."/>
            <person name="Clermont D."/>
            <person name="Rocha E."/>
            <person name="Yoon E.-J."/>
            <person name="Nemec A."/>
            <person name="Walker B."/>
            <person name="Young S.K."/>
            <person name="Zeng Q."/>
            <person name="Gargeya S."/>
            <person name="Fitzgerald M."/>
            <person name="Haas B."/>
            <person name="Abouelleil A."/>
            <person name="Alvarado L."/>
            <person name="Arachchi H.M."/>
            <person name="Berlin A.M."/>
            <person name="Chapman S.B."/>
            <person name="Dewar J."/>
            <person name="Goldberg J."/>
            <person name="Griggs A."/>
            <person name="Gujja S."/>
            <person name="Hansen M."/>
            <person name="Howarth C."/>
            <person name="Imamovic A."/>
            <person name="Larimer J."/>
            <person name="McCowan C."/>
            <person name="Murphy C."/>
            <person name="Neiman D."/>
            <person name="Pearson M."/>
            <person name="Priest M."/>
            <person name="Roberts A."/>
            <person name="Saif S."/>
            <person name="Shea T."/>
            <person name="Sisk P."/>
            <person name="Sykes S."/>
            <person name="Wortman J."/>
            <person name="Nusbaum C."/>
            <person name="Birren B."/>
        </authorList>
    </citation>
    <scope>NUCLEOTIDE SEQUENCE [LARGE SCALE GENOMIC DNA]</scope>
    <source>
        <strain evidence="7 9">ANC 3862</strain>
    </source>
</reference>
<name>N9LRC0_9GAMM</name>
<dbReference type="SUPFAM" id="SSF55073">
    <property type="entry name" value="Nucleotide cyclase"/>
    <property type="match status" value="1"/>
</dbReference>
<dbReference type="InterPro" id="IPR000160">
    <property type="entry name" value="GGDEF_dom"/>
</dbReference>
<dbReference type="InterPro" id="IPR044398">
    <property type="entry name" value="Globin-sensor_dom"/>
</dbReference>
<evidence type="ECO:0000313" key="7">
    <source>
        <dbReference type="EMBL" id="ENW98847.1"/>
    </source>
</evidence>
<feature type="domain" description="GGDEF" evidence="5">
    <location>
        <begin position="230"/>
        <end position="354"/>
    </location>
</feature>
<dbReference type="Pfam" id="PF00990">
    <property type="entry name" value="GGDEF"/>
    <property type="match status" value="1"/>
</dbReference>
<accession>N8QYV8</accession>
<dbReference type="InterPro" id="IPR050469">
    <property type="entry name" value="Diguanylate_Cyclase"/>
</dbReference>
<dbReference type="InterPro" id="IPR043128">
    <property type="entry name" value="Rev_trsase/Diguanyl_cyclase"/>
</dbReference>
<dbReference type="Pfam" id="PF11563">
    <property type="entry name" value="Protoglobin"/>
    <property type="match status" value="1"/>
</dbReference>
<dbReference type="GO" id="GO:0052621">
    <property type="term" value="F:diguanylate cyclase activity"/>
    <property type="evidence" value="ECO:0007669"/>
    <property type="project" value="UniProtKB-EC"/>
</dbReference>
<dbReference type="InterPro" id="IPR029787">
    <property type="entry name" value="Nucleotide_cyclase"/>
</dbReference>
<dbReference type="PROSITE" id="PS50887">
    <property type="entry name" value="GGDEF"/>
    <property type="match status" value="1"/>
</dbReference>
<dbReference type="PANTHER" id="PTHR45138:SF9">
    <property type="entry name" value="DIGUANYLATE CYCLASE DGCM-RELATED"/>
    <property type="match status" value="1"/>
</dbReference>
<evidence type="ECO:0000313" key="6">
    <source>
        <dbReference type="EMBL" id="ENU28343.1"/>
    </source>
</evidence>
<dbReference type="EMBL" id="APOJ01000015">
    <property type="protein sequence ID" value="ENU28343.1"/>
    <property type="molecule type" value="Genomic_DNA"/>
</dbReference>
<dbReference type="Proteomes" id="UP000013248">
    <property type="component" value="Unassembled WGS sequence"/>
</dbReference>
<dbReference type="AlphaFoldDB" id="N9LRC0"/>
<dbReference type="EC" id="2.7.7.65" evidence="1"/>
<evidence type="ECO:0000313" key="8">
    <source>
        <dbReference type="Proteomes" id="UP000013190"/>
    </source>
</evidence>